<dbReference type="PROSITE" id="PS01302">
    <property type="entry name" value="UPF0758"/>
    <property type="match status" value="1"/>
</dbReference>
<dbReference type="AlphaFoldDB" id="M2U790"/>
<evidence type="ECO:0000313" key="8">
    <source>
        <dbReference type="EMBL" id="EMD83872.1"/>
    </source>
</evidence>
<dbReference type="NCBIfam" id="TIGR00608">
    <property type="entry name" value="radc"/>
    <property type="match status" value="1"/>
</dbReference>
<dbReference type="GO" id="GO:0046872">
    <property type="term" value="F:metal ion binding"/>
    <property type="evidence" value="ECO:0007669"/>
    <property type="project" value="UniProtKB-KW"/>
</dbReference>
<dbReference type="NCBIfam" id="NF000642">
    <property type="entry name" value="PRK00024.1"/>
    <property type="match status" value="1"/>
</dbReference>
<feature type="domain" description="MPN" evidence="7">
    <location>
        <begin position="87"/>
        <end position="209"/>
    </location>
</feature>
<dbReference type="InterPro" id="IPR010994">
    <property type="entry name" value="RuvA_2-like"/>
</dbReference>
<dbReference type="InterPro" id="IPR001405">
    <property type="entry name" value="UPF0758"/>
</dbReference>
<sequence>MAEGGGDAFLDYELLEYLLTFAHRQGDTKPIAKRLIEEFGTFGGVFAASDDELLRVKGMGAQSVAAIRFVNAAALRLLRGKVMGRQMLSSWSAVEDYLRAAMAHRPREQFRVLLLDTKNVLIRDVVMTEGTVNQAAVHIREVVKIALDASASALILVHNHPSGDASPSRDDIELTKQIMAACRPLNILVHDHLIVAKDGNVSFKAQGLI</sequence>
<dbReference type="Proteomes" id="UP000011717">
    <property type="component" value="Unassembled WGS sequence"/>
</dbReference>
<comment type="similarity">
    <text evidence="6">Belongs to the UPF0758 family.</text>
</comment>
<dbReference type="SUPFAM" id="SSF47781">
    <property type="entry name" value="RuvA domain 2-like"/>
    <property type="match status" value="1"/>
</dbReference>
<dbReference type="SUPFAM" id="SSF102712">
    <property type="entry name" value="JAB1/MPN domain"/>
    <property type="match status" value="1"/>
</dbReference>
<dbReference type="Pfam" id="PF04002">
    <property type="entry name" value="RadC"/>
    <property type="match status" value="1"/>
</dbReference>
<accession>M2U790</accession>
<dbReference type="InterPro" id="IPR025657">
    <property type="entry name" value="RadC_JAB"/>
</dbReference>
<dbReference type="Gene3D" id="1.10.150.20">
    <property type="entry name" value="5' to 3' exonuclease, C-terminal subdomain"/>
    <property type="match status" value="1"/>
</dbReference>
<comment type="caution">
    <text evidence="8">The sequence shown here is derived from an EMBL/GenBank/DDBJ whole genome shotgun (WGS) entry which is preliminary data.</text>
</comment>
<proteinExistence type="inferred from homology"/>
<keyword evidence="9" id="KW-1185">Reference proteome</keyword>
<keyword evidence="4" id="KW-0862">Zinc</keyword>
<keyword evidence="5" id="KW-0482">Metalloprotease</keyword>
<dbReference type="GO" id="GO:0006508">
    <property type="term" value="P:proteolysis"/>
    <property type="evidence" value="ECO:0007669"/>
    <property type="project" value="UniProtKB-KW"/>
</dbReference>
<dbReference type="InterPro" id="IPR037518">
    <property type="entry name" value="MPN"/>
</dbReference>
<keyword evidence="3" id="KW-0378">Hydrolase</keyword>
<dbReference type="PATRIC" id="fig|1234595.3.peg.843"/>
<evidence type="ECO:0000256" key="3">
    <source>
        <dbReference type="ARBA" id="ARBA00022801"/>
    </source>
</evidence>
<dbReference type="Gene3D" id="3.40.140.10">
    <property type="entry name" value="Cytidine Deaminase, domain 2"/>
    <property type="match status" value="1"/>
</dbReference>
<evidence type="ECO:0000313" key="9">
    <source>
        <dbReference type="Proteomes" id="UP000011717"/>
    </source>
</evidence>
<evidence type="ECO:0000256" key="5">
    <source>
        <dbReference type="ARBA" id="ARBA00023049"/>
    </source>
</evidence>
<reference evidence="8 9" key="1">
    <citation type="journal article" date="2013" name="Genome Announc.">
        <title>Draft Genome Sequence of Strain JLT2015T, Belonging to the Family Sphingomonadaceae of the Alphaproteobacteria.</title>
        <authorList>
            <person name="Tang K."/>
            <person name="Liu K."/>
            <person name="Li S."/>
            <person name="Jiao N."/>
        </authorList>
    </citation>
    <scope>NUCLEOTIDE SEQUENCE [LARGE SCALE GENOMIC DNA]</scope>
    <source>
        <strain evidence="8 9">JLT2015</strain>
    </source>
</reference>
<evidence type="ECO:0000256" key="6">
    <source>
        <dbReference type="RuleBase" id="RU003797"/>
    </source>
</evidence>
<name>M2U790_9SPHN</name>
<evidence type="ECO:0000259" key="7">
    <source>
        <dbReference type="PROSITE" id="PS50249"/>
    </source>
</evidence>
<dbReference type="PANTHER" id="PTHR30471:SF3">
    <property type="entry name" value="UPF0758 PROTEIN YEES-RELATED"/>
    <property type="match status" value="1"/>
</dbReference>
<keyword evidence="1" id="KW-0645">Protease</keyword>
<dbReference type="PROSITE" id="PS50249">
    <property type="entry name" value="MPN"/>
    <property type="match status" value="1"/>
</dbReference>
<keyword evidence="2" id="KW-0479">Metal-binding</keyword>
<dbReference type="InterPro" id="IPR020891">
    <property type="entry name" value="UPF0758_CS"/>
</dbReference>
<dbReference type="EMBL" id="AMRV01000002">
    <property type="protein sequence ID" value="EMD83872.1"/>
    <property type="molecule type" value="Genomic_DNA"/>
</dbReference>
<evidence type="ECO:0000256" key="2">
    <source>
        <dbReference type="ARBA" id="ARBA00022723"/>
    </source>
</evidence>
<gene>
    <name evidence="8" type="ORF">C725_0844</name>
</gene>
<dbReference type="PANTHER" id="PTHR30471">
    <property type="entry name" value="DNA REPAIR PROTEIN RADC"/>
    <property type="match status" value="1"/>
</dbReference>
<evidence type="ECO:0000256" key="1">
    <source>
        <dbReference type="ARBA" id="ARBA00022670"/>
    </source>
</evidence>
<evidence type="ECO:0000256" key="4">
    <source>
        <dbReference type="ARBA" id="ARBA00022833"/>
    </source>
</evidence>
<dbReference type="CDD" id="cd08071">
    <property type="entry name" value="MPN_DUF2466"/>
    <property type="match status" value="1"/>
</dbReference>
<dbReference type="GO" id="GO:0008237">
    <property type="term" value="F:metallopeptidase activity"/>
    <property type="evidence" value="ECO:0007669"/>
    <property type="project" value="UniProtKB-KW"/>
</dbReference>
<organism evidence="8 9">
    <name type="scientific">Pacificimonas flava</name>
    <dbReference type="NCBI Taxonomy" id="1234595"/>
    <lineage>
        <taxon>Bacteria</taxon>
        <taxon>Pseudomonadati</taxon>
        <taxon>Pseudomonadota</taxon>
        <taxon>Alphaproteobacteria</taxon>
        <taxon>Sphingomonadales</taxon>
        <taxon>Sphingosinicellaceae</taxon>
        <taxon>Pacificimonas</taxon>
    </lineage>
</organism>
<protein>
    <submittedName>
        <fullName evidence="8">DNA repair protein RadC</fullName>
    </submittedName>
</protein>